<dbReference type="Proteomes" id="UP000006867">
    <property type="component" value="Chromosome"/>
</dbReference>
<sequence length="247" mass="27648">MKSLENTQLTNIEINALAMEYKATREEAVFNTLMSAVKDLAENLAYKFYNNSRGLNVPEDDFVQEAYLAVYSSIDSYDVEKGSYFTAHLKRCVEWKIQDNIIKSSQRKAQQFNRQALSLDASINSGTDSFLSAVEHQYATDAEEVFNTAVENVESNDAPDVFSLAKELINEFSQDALEDDKAIIETTFAVILAASHESGDIKRKVTKALTDALGVAPATARKKKSRAFARFEAFASERNYEISLSQF</sequence>
<gene>
    <name evidence="2" type="ordered locus">BATR1942_09750</name>
</gene>
<proteinExistence type="predicted"/>
<dbReference type="SUPFAM" id="SSF88946">
    <property type="entry name" value="Sigma2 domain of RNA polymerase sigma factors"/>
    <property type="match status" value="1"/>
</dbReference>
<keyword evidence="3" id="KW-1185">Reference proteome</keyword>
<evidence type="ECO:0000313" key="2">
    <source>
        <dbReference type="EMBL" id="ADP32883.1"/>
    </source>
</evidence>
<reference evidence="2 3" key="1">
    <citation type="journal article" date="2011" name="Front. Microbiol.">
        <title>Genomic signatures of strain selection and enhancement in Bacillus atrophaeus var. globigii, a historical biowarfare simulant.</title>
        <authorList>
            <person name="Gibbons H.S."/>
            <person name="Broomall S.M."/>
            <person name="McNew L.A."/>
            <person name="Daligault H."/>
            <person name="Chapman C."/>
            <person name="Bruce D."/>
            <person name="Karavis M."/>
            <person name="Krepps M."/>
            <person name="McGregor P.A."/>
            <person name="Hong C."/>
            <person name="Park K.H."/>
            <person name="Akmal A."/>
            <person name="Feldman A."/>
            <person name="Lin J.S."/>
            <person name="Chang W.E."/>
            <person name="Higgs B.W."/>
            <person name="Demirev P."/>
            <person name="Lindquist J."/>
            <person name="Liem A."/>
            <person name="Fochler E."/>
            <person name="Read T.D."/>
            <person name="Tapia R."/>
            <person name="Johnson S."/>
            <person name="Bishop-Lilly K.A."/>
            <person name="Detter C."/>
            <person name="Han C."/>
            <person name="Sozhamannan S."/>
            <person name="Rosenzweig C.N."/>
            <person name="Skowronski E.W."/>
        </authorList>
    </citation>
    <scope>NUCLEOTIDE SEQUENCE [LARGE SCALE GENOMIC DNA]</scope>
    <source>
        <strain evidence="2 3">1942</strain>
    </source>
</reference>
<name>A0ABM5LYP7_BACA1</name>
<dbReference type="InterPro" id="IPR013325">
    <property type="entry name" value="RNA_pol_sigma_r2"/>
</dbReference>
<dbReference type="RefSeq" id="WP_004429578.1">
    <property type="nucleotide sequence ID" value="NC_014639.1"/>
</dbReference>
<dbReference type="InterPro" id="IPR007627">
    <property type="entry name" value="RNA_pol_sigma70_r2"/>
</dbReference>
<evidence type="ECO:0000313" key="3">
    <source>
        <dbReference type="Proteomes" id="UP000006867"/>
    </source>
</evidence>
<dbReference type="EMBL" id="CP002207">
    <property type="protein sequence ID" value="ADP32883.1"/>
    <property type="molecule type" value="Genomic_DNA"/>
</dbReference>
<feature type="domain" description="RNA polymerase sigma-70 region 2" evidence="1">
    <location>
        <begin position="35"/>
        <end position="101"/>
    </location>
</feature>
<dbReference type="Pfam" id="PF04542">
    <property type="entry name" value="Sigma70_r2"/>
    <property type="match status" value="1"/>
</dbReference>
<organism evidence="2 3">
    <name type="scientific">Bacillus atrophaeus (strain 1942)</name>
    <dbReference type="NCBI Taxonomy" id="720555"/>
    <lineage>
        <taxon>Bacteria</taxon>
        <taxon>Bacillati</taxon>
        <taxon>Bacillota</taxon>
        <taxon>Bacilli</taxon>
        <taxon>Bacillales</taxon>
        <taxon>Bacillaceae</taxon>
        <taxon>Bacillus</taxon>
    </lineage>
</organism>
<dbReference type="Gene3D" id="1.10.1740.10">
    <property type="match status" value="1"/>
</dbReference>
<evidence type="ECO:0000259" key="1">
    <source>
        <dbReference type="Pfam" id="PF04542"/>
    </source>
</evidence>
<protein>
    <recommendedName>
        <fullName evidence="1">RNA polymerase sigma-70 region 2 domain-containing protein</fullName>
    </recommendedName>
</protein>
<accession>A0ABM5LYP7</accession>